<evidence type="ECO:0000256" key="5">
    <source>
        <dbReference type="ARBA" id="ARBA00022626"/>
    </source>
</evidence>
<evidence type="ECO:0000313" key="15">
    <source>
        <dbReference type="EMBL" id="KAJ3705298.1"/>
    </source>
</evidence>
<feature type="signal peptide" evidence="13">
    <location>
        <begin position="1"/>
        <end position="25"/>
    </location>
</feature>
<keyword evidence="9 12" id="KW-1133">Transmembrane helix</keyword>
<feature type="transmembrane region" description="Helical" evidence="12">
    <location>
        <begin position="909"/>
        <end position="933"/>
    </location>
</feature>
<dbReference type="InterPro" id="IPR032675">
    <property type="entry name" value="LRR_dom_sf"/>
</dbReference>
<evidence type="ECO:0000256" key="7">
    <source>
        <dbReference type="ARBA" id="ARBA00022729"/>
    </source>
</evidence>
<feature type="domain" description="Leucine-rich repeat-containing N-terminal plant-type" evidence="14">
    <location>
        <begin position="33"/>
        <end position="71"/>
    </location>
</feature>
<evidence type="ECO:0000256" key="3">
    <source>
        <dbReference type="ARBA" id="ARBA00022475"/>
    </source>
</evidence>
<dbReference type="GO" id="GO:0009742">
    <property type="term" value="P:brassinosteroid mediated signaling pathway"/>
    <property type="evidence" value="ECO:0007669"/>
    <property type="project" value="UniProtKB-KW"/>
</dbReference>
<dbReference type="PRINTS" id="PR00019">
    <property type="entry name" value="LEURICHRPT"/>
</dbReference>
<keyword evidence="4" id="KW-0433">Leucine-rich repeat</keyword>
<name>A0AAD6EY71_9POAL</name>
<protein>
    <recommendedName>
        <fullName evidence="14">Leucine-rich repeat-containing N-terminal plant-type domain-containing protein</fullName>
    </recommendedName>
</protein>
<dbReference type="PANTHER" id="PTHR48062">
    <property type="entry name" value="RECEPTOR-LIKE PROTEIN 14"/>
    <property type="match status" value="1"/>
</dbReference>
<dbReference type="SUPFAM" id="SSF52058">
    <property type="entry name" value="L domain-like"/>
    <property type="match status" value="2"/>
</dbReference>
<keyword evidence="10 12" id="KW-0472">Membrane</keyword>
<dbReference type="GO" id="GO:0005886">
    <property type="term" value="C:plasma membrane"/>
    <property type="evidence" value="ECO:0007669"/>
    <property type="project" value="UniProtKB-SubCell"/>
</dbReference>
<evidence type="ECO:0000259" key="14">
    <source>
        <dbReference type="Pfam" id="PF08263"/>
    </source>
</evidence>
<keyword evidence="5" id="KW-1070">Brassinosteroid signaling pathway</keyword>
<evidence type="ECO:0000256" key="4">
    <source>
        <dbReference type="ARBA" id="ARBA00022614"/>
    </source>
</evidence>
<dbReference type="InterPro" id="IPR013210">
    <property type="entry name" value="LRR_N_plant-typ"/>
</dbReference>
<evidence type="ECO:0000256" key="6">
    <source>
        <dbReference type="ARBA" id="ARBA00022692"/>
    </source>
</evidence>
<keyword evidence="7 13" id="KW-0732">Signal</keyword>
<dbReference type="InterPro" id="IPR003591">
    <property type="entry name" value="Leu-rich_rpt_typical-subtyp"/>
</dbReference>
<comment type="similarity">
    <text evidence="2">Belongs to the RLP family.</text>
</comment>
<evidence type="ECO:0000256" key="12">
    <source>
        <dbReference type="SAM" id="Phobius"/>
    </source>
</evidence>
<dbReference type="Pfam" id="PF08263">
    <property type="entry name" value="LRRNT_2"/>
    <property type="match status" value="1"/>
</dbReference>
<evidence type="ECO:0000313" key="16">
    <source>
        <dbReference type="Proteomes" id="UP001210211"/>
    </source>
</evidence>
<reference evidence="15 16" key="1">
    <citation type="journal article" date="2022" name="Cell">
        <title>Repeat-based holocentromeres influence genome architecture and karyotype evolution.</title>
        <authorList>
            <person name="Hofstatter P.G."/>
            <person name="Thangavel G."/>
            <person name="Lux T."/>
            <person name="Neumann P."/>
            <person name="Vondrak T."/>
            <person name="Novak P."/>
            <person name="Zhang M."/>
            <person name="Costa L."/>
            <person name="Castellani M."/>
            <person name="Scott A."/>
            <person name="Toegelov H."/>
            <person name="Fuchs J."/>
            <person name="Mata-Sucre Y."/>
            <person name="Dias Y."/>
            <person name="Vanzela A.L.L."/>
            <person name="Huettel B."/>
            <person name="Almeida C.C.S."/>
            <person name="Simkova H."/>
            <person name="Souza G."/>
            <person name="Pedrosa-Harand A."/>
            <person name="Macas J."/>
            <person name="Mayer K.F.X."/>
            <person name="Houben A."/>
            <person name="Marques A."/>
        </authorList>
    </citation>
    <scope>NUCLEOTIDE SEQUENCE [LARGE SCALE GENOMIC DNA]</scope>
    <source>
        <strain evidence="15">RhyTen1mFocal</strain>
    </source>
</reference>
<dbReference type="PROSITE" id="PS51450">
    <property type="entry name" value="LRR"/>
    <property type="match status" value="1"/>
</dbReference>
<dbReference type="Gene3D" id="3.80.10.10">
    <property type="entry name" value="Ribonuclease Inhibitor"/>
    <property type="match status" value="3"/>
</dbReference>
<dbReference type="PANTHER" id="PTHR48062:SF52">
    <property type="entry name" value="RECEPTOR-LIKE PROTEIN 8-RELATED"/>
    <property type="match status" value="1"/>
</dbReference>
<dbReference type="InterPro" id="IPR001611">
    <property type="entry name" value="Leu-rich_rpt"/>
</dbReference>
<dbReference type="Pfam" id="PF13855">
    <property type="entry name" value="LRR_8"/>
    <property type="match status" value="1"/>
</dbReference>
<evidence type="ECO:0000256" key="2">
    <source>
        <dbReference type="ARBA" id="ARBA00009592"/>
    </source>
</evidence>
<dbReference type="FunFam" id="3.80.10.10:FF:000095">
    <property type="entry name" value="LRR receptor-like serine/threonine-protein kinase GSO1"/>
    <property type="match status" value="1"/>
</dbReference>
<dbReference type="AlphaFoldDB" id="A0AAD6EY71"/>
<evidence type="ECO:0000256" key="9">
    <source>
        <dbReference type="ARBA" id="ARBA00022989"/>
    </source>
</evidence>
<organism evidence="15 16">
    <name type="scientific">Rhynchospora tenuis</name>
    <dbReference type="NCBI Taxonomy" id="198213"/>
    <lineage>
        <taxon>Eukaryota</taxon>
        <taxon>Viridiplantae</taxon>
        <taxon>Streptophyta</taxon>
        <taxon>Embryophyta</taxon>
        <taxon>Tracheophyta</taxon>
        <taxon>Spermatophyta</taxon>
        <taxon>Magnoliopsida</taxon>
        <taxon>Liliopsida</taxon>
        <taxon>Poales</taxon>
        <taxon>Cyperaceae</taxon>
        <taxon>Cyperoideae</taxon>
        <taxon>Rhynchosporeae</taxon>
        <taxon>Rhynchospora</taxon>
    </lineage>
</organism>
<keyword evidence="3" id="KW-1003">Cell membrane</keyword>
<dbReference type="InterPro" id="IPR051502">
    <property type="entry name" value="RLP_Defense_Trigger"/>
</dbReference>
<dbReference type="Proteomes" id="UP001210211">
    <property type="component" value="Unassembled WGS sequence"/>
</dbReference>
<evidence type="ECO:0000256" key="1">
    <source>
        <dbReference type="ARBA" id="ARBA00004251"/>
    </source>
</evidence>
<keyword evidence="11" id="KW-0325">Glycoprotein</keyword>
<comment type="caution">
    <text evidence="15">The sequence shown here is derived from an EMBL/GenBank/DDBJ whole genome shotgun (WGS) entry which is preliminary data.</text>
</comment>
<dbReference type="FunFam" id="3.80.10.10:FF:000111">
    <property type="entry name" value="LRR receptor-like serine/threonine-protein kinase ERECTA"/>
    <property type="match status" value="1"/>
</dbReference>
<keyword evidence="6 12" id="KW-0812">Transmembrane</keyword>
<accession>A0AAD6EY71</accession>
<evidence type="ECO:0000256" key="11">
    <source>
        <dbReference type="ARBA" id="ARBA00023180"/>
    </source>
</evidence>
<proteinExistence type="inferred from homology"/>
<sequence length="970" mass="108769">MSYNSTAMLLALVLLLLAQWTSVSGSGRRCKEEERRALLHIKAELLQIKPSLSFPEWEGEECCGWERVACDPITKHVIKLDLGGLRANYFDGEMLLNATMFLPLRQLTSLSLSGLNIYGCKAGAGFDSWSSLRMLKILDLSSNNLINKRIISSLAKVSSLRVLDLGNNMNIFEDNVSVKVMTEFGALKLEVVNLRSCGFSGSLPYLGDWSSLKALSLASNSLFGTITSKGLCRLKNLEELDLSDNHFAGNLPPCIGNLSSLKLVDLADNQFRVRLPTLTFERVVSLRYLSLSNNQLEGNLSIISLSNNSYLEVLGLSTNTLNFQVEVVNLPFQLQDLELANCILNVEPDFLYSQHKLRVLDLSNTRSKGHVPALWLLENNTNLIQLDLHKNFFTGPLQLPLLTHESLSILDISDNNLSGELPVDISTKLPQLHSLNISKNCFQGPVRNISMIYMIFLDLSMNNLTDDIQNTFSTNLTYFPAFLDLSNNNFYGSLNNPTNLLTRTTELLLNDNNISGELPISICNTSMDTMEKILDISNNELRGVLPHCIVNIEYWVLKLSGNYLEGALPSEIGSMKTLWLLDLSNNKLSGSIPPRTNNSAFELVDLSRNNLSGDFPITWLNMSTIQAINIRKNNLSGKLPSWIDKKSNLKVLQAGENMFEGHIPEQICQFKYLRILDLSHNNLSGQIPPCIIHMGLENSIFSFNGSWIYSDDTVGELKFNDALLPFNKPIIWRGDKSGIDILEYAENFGLELKSKGTSDFYGYKLLLEFLLDLSSNELVGSIPKEIGQMSWLITLNLSNNYLTGAIPYSISKLRQLLSLDLSHNSLTGQIPRELTKLTSLEAFSVAYNNLSGPTLDMKAQFATFDNRSYEGNPNLCGPPLSKSCFSYPDIKLPSPNETGDDGEVGSIDFLILFGSFALFFVVSFWGFMAVLFFKRNWRYALFNLVDEHGNLIYLWVFLFVRKIRIPRRHN</sequence>
<evidence type="ECO:0000256" key="10">
    <source>
        <dbReference type="ARBA" id="ARBA00023136"/>
    </source>
</evidence>
<gene>
    <name evidence="15" type="ORF">LUZ61_009003</name>
</gene>
<feature type="chain" id="PRO_5042193732" description="Leucine-rich repeat-containing N-terminal plant-type domain-containing protein" evidence="13">
    <location>
        <begin position="26"/>
        <end position="970"/>
    </location>
</feature>
<evidence type="ECO:0000256" key="13">
    <source>
        <dbReference type="SAM" id="SignalP"/>
    </source>
</evidence>
<evidence type="ECO:0000256" key="8">
    <source>
        <dbReference type="ARBA" id="ARBA00022737"/>
    </source>
</evidence>
<keyword evidence="8" id="KW-0677">Repeat</keyword>
<comment type="subcellular location">
    <subcellularLocation>
        <location evidence="1">Cell membrane</location>
        <topology evidence="1">Single-pass type I membrane protein</topology>
    </subcellularLocation>
</comment>
<dbReference type="EMBL" id="JAMRDG010000001">
    <property type="protein sequence ID" value="KAJ3705298.1"/>
    <property type="molecule type" value="Genomic_DNA"/>
</dbReference>
<dbReference type="Pfam" id="PF00560">
    <property type="entry name" value="LRR_1"/>
    <property type="match status" value="4"/>
</dbReference>
<dbReference type="SMART" id="SM00369">
    <property type="entry name" value="LRR_TYP"/>
    <property type="match status" value="7"/>
</dbReference>
<keyword evidence="16" id="KW-1185">Reference proteome</keyword>